<dbReference type="GO" id="GO:0043590">
    <property type="term" value="C:bacterial nucleoid"/>
    <property type="evidence" value="ECO:0007669"/>
    <property type="project" value="TreeGrafter"/>
</dbReference>
<dbReference type="SUPFAM" id="SSF57863">
    <property type="entry name" value="ArfGap/RecO-like zinc finger"/>
    <property type="match status" value="1"/>
</dbReference>
<comment type="function">
    <text evidence="7">Involved in DNA repair and RecF pathway recombination.</text>
</comment>
<dbReference type="Gene3D" id="1.20.1440.120">
    <property type="entry name" value="Recombination protein O, C-terminal domain"/>
    <property type="match status" value="1"/>
</dbReference>
<keyword evidence="5 7" id="KW-0234">DNA repair</keyword>
<dbReference type="OrthoDB" id="9797083at2"/>
<keyword evidence="3 7" id="KW-0227">DNA damage</keyword>
<reference evidence="9 11" key="1">
    <citation type="submission" date="2016-10" db="EMBL/GenBank/DDBJ databases">
        <title>Draft genome sequences of four alkaliphilic bacteria belonging to the Anaerobacillus genus.</title>
        <authorList>
            <person name="Bassil N.M."/>
            <person name="Lloyd J.R."/>
        </authorList>
    </citation>
    <scope>NUCLEOTIDE SEQUENCE [LARGE SCALE GENOMIC DNA]</scope>
    <source>
        <strain evidence="9 11">NB2006</strain>
    </source>
</reference>
<dbReference type="InterPro" id="IPR012340">
    <property type="entry name" value="NA-bd_OB-fold"/>
</dbReference>
<dbReference type="InterPro" id="IPR042242">
    <property type="entry name" value="RecO_C"/>
</dbReference>
<evidence type="ECO:0000256" key="5">
    <source>
        <dbReference type="ARBA" id="ARBA00023204"/>
    </source>
</evidence>
<evidence type="ECO:0000313" key="11">
    <source>
        <dbReference type="Proteomes" id="UP000180175"/>
    </source>
</evidence>
<dbReference type="Proteomes" id="UP000180175">
    <property type="component" value="Chromosome"/>
</dbReference>
<dbReference type="EMBL" id="LQXD01000109">
    <property type="protein sequence ID" value="OIJ14987.1"/>
    <property type="molecule type" value="Genomic_DNA"/>
</dbReference>
<evidence type="ECO:0000313" key="9">
    <source>
        <dbReference type="EMBL" id="OIJ14987.1"/>
    </source>
</evidence>
<dbReference type="InterPro" id="IPR037278">
    <property type="entry name" value="ARFGAP/RecO"/>
</dbReference>
<evidence type="ECO:0000256" key="6">
    <source>
        <dbReference type="ARBA" id="ARBA00033409"/>
    </source>
</evidence>
<keyword evidence="11" id="KW-1185">Reference proteome</keyword>
<evidence type="ECO:0000256" key="4">
    <source>
        <dbReference type="ARBA" id="ARBA00023172"/>
    </source>
</evidence>
<evidence type="ECO:0000256" key="2">
    <source>
        <dbReference type="ARBA" id="ARBA00021310"/>
    </source>
</evidence>
<dbReference type="InterPro" id="IPR003717">
    <property type="entry name" value="RecO"/>
</dbReference>
<sequence>MLQKVEGIVIRTTDYGEANKILTLYTRELGKIGVMARGAKRPKSRLSSISQLFTHGQYVFQKTSGLGVLNQGEMIQSFRDLREDLFLTAYGAYIVELLDKLTEQYEINPYLYELLFQTLKYIDEGLDYEVLTRIFEVKMLKVAGIGLYVDGCSHCGATEGEYSFSVKEGGFLCHRCLHVDERTIKISSGTAKLLRLFYHFDLNRLGAISVKTETKVQLKQVLECYFDEYSGLYLKSKRFLNQIDKMKLE</sequence>
<name>A0A1S2LTJ0_9BACI</name>
<dbReference type="AlphaFoldDB" id="A0A1S2LTJ0"/>
<accession>A0A1S2LTJ0</accession>
<dbReference type="EMBL" id="CP063356">
    <property type="protein sequence ID" value="QOY36178.1"/>
    <property type="molecule type" value="Genomic_DNA"/>
</dbReference>
<dbReference type="GO" id="GO:0006310">
    <property type="term" value="P:DNA recombination"/>
    <property type="evidence" value="ECO:0007669"/>
    <property type="project" value="UniProtKB-UniRule"/>
</dbReference>
<reference evidence="10 11" key="3">
    <citation type="journal article" date="2019" name="Int. J. Syst. Evol. Microbiol.">
        <title>Anaerobacillus isosaccharinicus sp. nov., an alkaliphilic bacterium which degrades isosaccharinic acid.</title>
        <authorList>
            <person name="Bassil N.M."/>
            <person name="Lloyd J.R."/>
        </authorList>
    </citation>
    <scope>NUCLEOTIDE SEQUENCE [LARGE SCALE GENOMIC DNA]</scope>
    <source>
        <strain evidence="10 11">NB2006</strain>
    </source>
</reference>
<evidence type="ECO:0000256" key="7">
    <source>
        <dbReference type="HAMAP-Rule" id="MF_00201"/>
    </source>
</evidence>
<keyword evidence="4 7" id="KW-0233">DNA recombination</keyword>
<dbReference type="NCBIfam" id="TIGR00613">
    <property type="entry name" value="reco"/>
    <property type="match status" value="1"/>
</dbReference>
<dbReference type="SUPFAM" id="SSF50249">
    <property type="entry name" value="Nucleic acid-binding proteins"/>
    <property type="match status" value="1"/>
</dbReference>
<dbReference type="Gene3D" id="2.40.50.140">
    <property type="entry name" value="Nucleic acid-binding proteins"/>
    <property type="match status" value="1"/>
</dbReference>
<feature type="domain" description="DNA replication/recombination mediator RecO N-terminal" evidence="8">
    <location>
        <begin position="1"/>
        <end position="78"/>
    </location>
</feature>
<evidence type="ECO:0000313" key="10">
    <source>
        <dbReference type="EMBL" id="QOY36178.1"/>
    </source>
</evidence>
<dbReference type="PANTHER" id="PTHR33991:SF1">
    <property type="entry name" value="DNA REPAIR PROTEIN RECO"/>
    <property type="match status" value="1"/>
</dbReference>
<dbReference type="PANTHER" id="PTHR33991">
    <property type="entry name" value="DNA REPAIR PROTEIN RECO"/>
    <property type="match status" value="1"/>
</dbReference>
<organism evidence="9 11">
    <name type="scientific">Anaerobacillus isosaccharinicus</name>
    <dbReference type="NCBI Taxonomy" id="1532552"/>
    <lineage>
        <taxon>Bacteria</taxon>
        <taxon>Bacillati</taxon>
        <taxon>Bacillota</taxon>
        <taxon>Bacilli</taxon>
        <taxon>Bacillales</taxon>
        <taxon>Bacillaceae</taxon>
        <taxon>Anaerobacillus</taxon>
    </lineage>
</organism>
<dbReference type="HAMAP" id="MF_00201">
    <property type="entry name" value="RecO"/>
    <property type="match status" value="1"/>
</dbReference>
<dbReference type="KEGG" id="aia:AWH56_000310"/>
<gene>
    <name evidence="7 10" type="primary">recO</name>
    <name evidence="10" type="ORF">AWH56_000310</name>
    <name evidence="9" type="ORF">AWH56_12280</name>
</gene>
<evidence type="ECO:0000256" key="1">
    <source>
        <dbReference type="ARBA" id="ARBA00007452"/>
    </source>
</evidence>
<proteinExistence type="inferred from homology"/>
<dbReference type="Pfam" id="PF11967">
    <property type="entry name" value="RecO_N"/>
    <property type="match status" value="1"/>
</dbReference>
<protein>
    <recommendedName>
        <fullName evidence="2 7">DNA repair protein RecO</fullName>
    </recommendedName>
    <alternativeName>
        <fullName evidence="6 7">Recombination protein O</fullName>
    </alternativeName>
</protein>
<evidence type="ECO:0000256" key="3">
    <source>
        <dbReference type="ARBA" id="ARBA00022763"/>
    </source>
</evidence>
<evidence type="ECO:0000259" key="8">
    <source>
        <dbReference type="Pfam" id="PF11967"/>
    </source>
</evidence>
<dbReference type="RefSeq" id="WP_071317377.1">
    <property type="nucleotide sequence ID" value="NZ_CP063356.2"/>
</dbReference>
<comment type="similarity">
    <text evidence="1 7">Belongs to the RecO family.</text>
</comment>
<reference evidence="10" key="4">
    <citation type="submission" date="2020-10" db="EMBL/GenBank/DDBJ databases">
        <authorList>
            <person name="Bassil N.M."/>
            <person name="Lloyd J.R."/>
        </authorList>
    </citation>
    <scope>NUCLEOTIDE SEQUENCE</scope>
    <source>
        <strain evidence="10">NB2006</strain>
    </source>
</reference>
<dbReference type="Pfam" id="PF02565">
    <property type="entry name" value="RecO_C"/>
    <property type="match status" value="1"/>
</dbReference>
<dbReference type="InterPro" id="IPR022572">
    <property type="entry name" value="DNA_rep/recomb_RecO_N"/>
</dbReference>
<dbReference type="GO" id="GO:0006302">
    <property type="term" value="P:double-strand break repair"/>
    <property type="evidence" value="ECO:0007669"/>
    <property type="project" value="TreeGrafter"/>
</dbReference>
<reference evidence="10 11" key="2">
    <citation type="journal article" date="2017" name="Genome Announc.">
        <title>Draft Genome Sequences of Four Alkaliphilic Bacteria Belonging to the Anaerobacillus Genus.</title>
        <authorList>
            <person name="Bassil N.M."/>
            <person name="Lloyd J.R."/>
        </authorList>
    </citation>
    <scope>NUCLEOTIDE SEQUENCE [LARGE SCALE GENOMIC DNA]</scope>
    <source>
        <strain evidence="10 11">NB2006</strain>
    </source>
</reference>